<name>A0A4Y2HW70_ARAVE</name>
<evidence type="ECO:0000313" key="1">
    <source>
        <dbReference type="EMBL" id="GBM69757.1"/>
    </source>
</evidence>
<evidence type="ECO:0000313" key="2">
    <source>
        <dbReference type="Proteomes" id="UP000499080"/>
    </source>
</evidence>
<dbReference type="Proteomes" id="UP000499080">
    <property type="component" value="Unassembled WGS sequence"/>
</dbReference>
<keyword evidence="2" id="KW-1185">Reference proteome</keyword>
<organism evidence="1 2">
    <name type="scientific">Araneus ventricosus</name>
    <name type="common">Orbweaver spider</name>
    <name type="synonym">Epeira ventricosa</name>
    <dbReference type="NCBI Taxonomy" id="182803"/>
    <lineage>
        <taxon>Eukaryota</taxon>
        <taxon>Metazoa</taxon>
        <taxon>Ecdysozoa</taxon>
        <taxon>Arthropoda</taxon>
        <taxon>Chelicerata</taxon>
        <taxon>Arachnida</taxon>
        <taxon>Araneae</taxon>
        <taxon>Araneomorphae</taxon>
        <taxon>Entelegynae</taxon>
        <taxon>Araneoidea</taxon>
        <taxon>Araneidae</taxon>
        <taxon>Araneus</taxon>
    </lineage>
</organism>
<comment type="caution">
    <text evidence="1">The sequence shown here is derived from an EMBL/GenBank/DDBJ whole genome shotgun (WGS) entry which is preliminary data.</text>
</comment>
<gene>
    <name evidence="1" type="ORF">AVEN_161033_1</name>
</gene>
<reference evidence="1 2" key="1">
    <citation type="journal article" date="2019" name="Sci. Rep.">
        <title>Orb-weaving spider Araneus ventricosus genome elucidates the spidroin gene catalogue.</title>
        <authorList>
            <person name="Kono N."/>
            <person name="Nakamura H."/>
            <person name="Ohtoshi R."/>
            <person name="Moran D.A.P."/>
            <person name="Shinohara A."/>
            <person name="Yoshida Y."/>
            <person name="Fujiwara M."/>
            <person name="Mori M."/>
            <person name="Tomita M."/>
            <person name="Arakawa K."/>
        </authorList>
    </citation>
    <scope>NUCLEOTIDE SEQUENCE [LARGE SCALE GENOMIC DNA]</scope>
</reference>
<proteinExistence type="predicted"/>
<dbReference type="EMBL" id="BGPR01183440">
    <property type="protein sequence ID" value="GBM69757.1"/>
    <property type="molecule type" value="Genomic_DNA"/>
</dbReference>
<sequence>MRFVSRVRLLVVFESTFRLIQDYILKPLLTVDGIFPQCRWLRDGMRSCSAYGSLKILLMHEISHFQNFDLGQSLSPPLLRIWKSIRKKNFGDCASRLILQWEGLWPTCKAIDTSEQVDETAAYWKCCYNIEIDMAKPTASMLLKMYHK</sequence>
<protein>
    <submittedName>
        <fullName evidence="1">Uncharacterized protein</fullName>
    </submittedName>
</protein>
<accession>A0A4Y2HW70</accession>
<dbReference type="AlphaFoldDB" id="A0A4Y2HW70"/>